<gene>
    <name evidence="2" type="ORF">ACEZDG_19415</name>
</gene>
<dbReference type="PANTHER" id="PTHR35908:SF1">
    <property type="entry name" value="CONSERVED PROTEIN"/>
    <property type="match status" value="1"/>
</dbReference>
<dbReference type="InterPro" id="IPR041581">
    <property type="entry name" value="Glyoxalase_6"/>
</dbReference>
<feature type="domain" description="Glyoxalase-like" evidence="1">
    <location>
        <begin position="144"/>
        <end position="239"/>
    </location>
</feature>
<keyword evidence="3" id="KW-1185">Reference proteome</keyword>
<dbReference type="SUPFAM" id="SSF54593">
    <property type="entry name" value="Glyoxalase/Bleomycin resistance protein/Dihydroxybiphenyl dioxygenase"/>
    <property type="match status" value="2"/>
</dbReference>
<reference evidence="2 3" key="1">
    <citation type="submission" date="2024-09" db="EMBL/GenBank/DDBJ databases">
        <authorList>
            <person name="Lee S.D."/>
        </authorList>
    </citation>
    <scope>NUCLEOTIDE SEQUENCE [LARGE SCALE GENOMIC DNA]</scope>
    <source>
        <strain evidence="2 3">N1-1</strain>
    </source>
</reference>
<dbReference type="Gene3D" id="3.10.180.10">
    <property type="entry name" value="2,3-Dihydroxybiphenyl 1,2-Dioxygenase, domain 1"/>
    <property type="match status" value="2"/>
</dbReference>
<dbReference type="EMBL" id="JBHEZX010000008">
    <property type="protein sequence ID" value="MFC1411437.1"/>
    <property type="molecule type" value="Genomic_DNA"/>
</dbReference>
<sequence>MIRWTYAFVDRPAEQFAAAAAFWTAVTGTRLSEPRGEHGEFATLLADGADACLKLQAVGGDDTGDGGGHPDLAVDDVLATAGAAVRLGATVVDQQPDVTVLRSPGGQLFCLVDWHGETVRPPVATAPGGASSRLDQLALDIPPAAYPAEVAFWAELTGWELLTGSRPEFQVLRPPAPLPLRFLLHRLDQPRPAAAHHDLACTDVEAVRAWHESLGAVAVARHPHWTAMRDPAGGSYCLTGRDPATGSLPG</sequence>
<evidence type="ECO:0000313" key="3">
    <source>
        <dbReference type="Proteomes" id="UP001592582"/>
    </source>
</evidence>
<dbReference type="Pfam" id="PF18029">
    <property type="entry name" value="Glyoxalase_6"/>
    <property type="match status" value="2"/>
</dbReference>
<evidence type="ECO:0000259" key="1">
    <source>
        <dbReference type="Pfam" id="PF18029"/>
    </source>
</evidence>
<dbReference type="RefSeq" id="WP_380511071.1">
    <property type="nucleotide sequence ID" value="NZ_JBHEZX010000008.1"/>
</dbReference>
<dbReference type="PANTHER" id="PTHR35908">
    <property type="entry name" value="HYPOTHETICAL FUSION PROTEIN"/>
    <property type="match status" value="1"/>
</dbReference>
<organism evidence="2 3">
    <name type="scientific">Streptacidiphilus alkalitolerans</name>
    <dbReference type="NCBI Taxonomy" id="3342712"/>
    <lineage>
        <taxon>Bacteria</taxon>
        <taxon>Bacillati</taxon>
        <taxon>Actinomycetota</taxon>
        <taxon>Actinomycetes</taxon>
        <taxon>Kitasatosporales</taxon>
        <taxon>Streptomycetaceae</taxon>
        <taxon>Streptacidiphilus</taxon>
    </lineage>
</organism>
<dbReference type="Proteomes" id="UP001592582">
    <property type="component" value="Unassembled WGS sequence"/>
</dbReference>
<feature type="domain" description="Glyoxalase-like" evidence="1">
    <location>
        <begin position="9"/>
        <end position="112"/>
    </location>
</feature>
<dbReference type="InterPro" id="IPR029068">
    <property type="entry name" value="Glyas_Bleomycin-R_OHBP_Dase"/>
</dbReference>
<evidence type="ECO:0000313" key="2">
    <source>
        <dbReference type="EMBL" id="MFC1411437.1"/>
    </source>
</evidence>
<proteinExistence type="predicted"/>
<accession>A0ABV6VCJ4</accession>
<name>A0ABV6VCJ4_9ACTN</name>
<protein>
    <submittedName>
        <fullName evidence="2">VOC family protein</fullName>
    </submittedName>
</protein>
<comment type="caution">
    <text evidence="2">The sequence shown here is derived from an EMBL/GenBank/DDBJ whole genome shotgun (WGS) entry which is preliminary data.</text>
</comment>